<evidence type="ECO:0000313" key="3">
    <source>
        <dbReference type="RefSeq" id="XP_052749818.1"/>
    </source>
</evidence>
<reference evidence="3" key="1">
    <citation type="submission" date="2025-08" db="UniProtKB">
        <authorList>
            <consortium name="RefSeq"/>
        </authorList>
    </citation>
    <scope>IDENTIFICATION</scope>
    <source>
        <tissue evidence="3">Whole larvae</tissue>
    </source>
</reference>
<dbReference type="RefSeq" id="XP_052749818.1">
    <property type="nucleotide sequence ID" value="XM_052893858.1"/>
</dbReference>
<name>A0ABM3MEH1_GALME</name>
<proteinExistence type="predicted"/>
<sequence>MSSRRRPPPPQERASPPVSEPNLGNLAATVDAVLGRLATLEQRASSPVIAGLRPAITSVGDAGAETASASATPAPPTATIVQRSDDSIASATGSVSTDITERLIDALNAINPAMKIWHRPPLDSSPNPIRKTYSLD</sequence>
<gene>
    <name evidence="3" type="primary">LOC128200443</name>
</gene>
<organism evidence="2 3">
    <name type="scientific">Galleria mellonella</name>
    <name type="common">Greater wax moth</name>
    <dbReference type="NCBI Taxonomy" id="7137"/>
    <lineage>
        <taxon>Eukaryota</taxon>
        <taxon>Metazoa</taxon>
        <taxon>Ecdysozoa</taxon>
        <taxon>Arthropoda</taxon>
        <taxon>Hexapoda</taxon>
        <taxon>Insecta</taxon>
        <taxon>Pterygota</taxon>
        <taxon>Neoptera</taxon>
        <taxon>Endopterygota</taxon>
        <taxon>Lepidoptera</taxon>
        <taxon>Glossata</taxon>
        <taxon>Ditrysia</taxon>
        <taxon>Pyraloidea</taxon>
        <taxon>Pyralidae</taxon>
        <taxon>Galleriinae</taxon>
        <taxon>Galleria</taxon>
    </lineage>
</organism>
<feature type="region of interest" description="Disordered" evidence="1">
    <location>
        <begin position="1"/>
        <end position="23"/>
    </location>
</feature>
<dbReference type="Proteomes" id="UP001652740">
    <property type="component" value="Unplaced"/>
</dbReference>
<protein>
    <submittedName>
        <fullName evidence="3">Uncharacterized protein LOC128200443</fullName>
    </submittedName>
</protein>
<evidence type="ECO:0000256" key="1">
    <source>
        <dbReference type="SAM" id="MobiDB-lite"/>
    </source>
</evidence>
<accession>A0ABM3MEH1</accession>
<evidence type="ECO:0000313" key="2">
    <source>
        <dbReference type="Proteomes" id="UP001652740"/>
    </source>
</evidence>
<keyword evidence="2" id="KW-1185">Reference proteome</keyword>
<dbReference type="GeneID" id="128200443"/>